<feature type="non-terminal residue" evidence="1">
    <location>
        <position position="79"/>
    </location>
</feature>
<protein>
    <submittedName>
        <fullName evidence="1">Uncharacterized protein</fullName>
    </submittedName>
</protein>
<evidence type="ECO:0000313" key="1">
    <source>
        <dbReference type="EMBL" id="KAK7488327.1"/>
    </source>
</evidence>
<gene>
    <name evidence="1" type="ORF">BaRGS_00020486</name>
</gene>
<dbReference type="AlphaFoldDB" id="A0ABD0KMD7"/>
<comment type="caution">
    <text evidence="1">The sequence shown here is derived from an EMBL/GenBank/DDBJ whole genome shotgun (WGS) entry which is preliminary data.</text>
</comment>
<dbReference type="Proteomes" id="UP001519460">
    <property type="component" value="Unassembled WGS sequence"/>
</dbReference>
<name>A0ABD0KMD7_9CAEN</name>
<evidence type="ECO:0000313" key="2">
    <source>
        <dbReference type="Proteomes" id="UP001519460"/>
    </source>
</evidence>
<keyword evidence="2" id="KW-1185">Reference proteome</keyword>
<proteinExistence type="predicted"/>
<sequence length="79" mass="8850">MAEGVSQRDNSMTRCRTLTELSSDLHPYLSTPNPSSTNLQANPFLTFFSFFRSLILDAVRIVAAGLDMQKYHIAKAEVK</sequence>
<accession>A0ABD0KMD7</accession>
<organism evidence="1 2">
    <name type="scientific">Batillaria attramentaria</name>
    <dbReference type="NCBI Taxonomy" id="370345"/>
    <lineage>
        <taxon>Eukaryota</taxon>
        <taxon>Metazoa</taxon>
        <taxon>Spiralia</taxon>
        <taxon>Lophotrochozoa</taxon>
        <taxon>Mollusca</taxon>
        <taxon>Gastropoda</taxon>
        <taxon>Caenogastropoda</taxon>
        <taxon>Sorbeoconcha</taxon>
        <taxon>Cerithioidea</taxon>
        <taxon>Batillariidae</taxon>
        <taxon>Batillaria</taxon>
    </lineage>
</organism>
<dbReference type="EMBL" id="JACVVK020000152">
    <property type="protein sequence ID" value="KAK7488327.1"/>
    <property type="molecule type" value="Genomic_DNA"/>
</dbReference>
<reference evidence="1 2" key="1">
    <citation type="journal article" date="2023" name="Sci. Data">
        <title>Genome assembly of the Korean intertidal mud-creeper Batillaria attramentaria.</title>
        <authorList>
            <person name="Patra A.K."/>
            <person name="Ho P.T."/>
            <person name="Jun S."/>
            <person name="Lee S.J."/>
            <person name="Kim Y."/>
            <person name="Won Y.J."/>
        </authorList>
    </citation>
    <scope>NUCLEOTIDE SEQUENCE [LARGE SCALE GENOMIC DNA]</scope>
    <source>
        <strain evidence="1">Wonlab-2016</strain>
    </source>
</reference>